<accession>A0A1G2MY41</accession>
<proteinExistence type="predicted"/>
<evidence type="ECO:0000313" key="2">
    <source>
        <dbReference type="Proteomes" id="UP000178089"/>
    </source>
</evidence>
<protein>
    <submittedName>
        <fullName evidence="1">Uncharacterized protein</fullName>
    </submittedName>
</protein>
<dbReference type="Proteomes" id="UP000178089">
    <property type="component" value="Unassembled WGS sequence"/>
</dbReference>
<evidence type="ECO:0000313" key="1">
    <source>
        <dbReference type="EMBL" id="OHA28800.1"/>
    </source>
</evidence>
<organism evidence="1 2">
    <name type="scientific">Candidatus Taylorbacteria bacterium RIFCSPHIGHO2_12_FULL_45_16</name>
    <dbReference type="NCBI Taxonomy" id="1802315"/>
    <lineage>
        <taxon>Bacteria</taxon>
        <taxon>Candidatus Tayloriibacteriota</taxon>
    </lineage>
</organism>
<name>A0A1G2MY41_9BACT</name>
<comment type="caution">
    <text evidence="1">The sequence shown here is derived from an EMBL/GenBank/DDBJ whole genome shotgun (WGS) entry which is preliminary data.</text>
</comment>
<sequence>MANINIKKRTIKKCSVCGKQINLIMYKDHSYRGGHYFGEAPLITKKEWARVSKFGTRTSMIGDWEIQVMKKDPKPYGHVEYWECPTCYWRGW</sequence>
<dbReference type="EMBL" id="MHRT01000007">
    <property type="protein sequence ID" value="OHA28800.1"/>
    <property type="molecule type" value="Genomic_DNA"/>
</dbReference>
<dbReference type="AlphaFoldDB" id="A0A1G2MY41"/>
<gene>
    <name evidence="1" type="ORF">A3F51_02365</name>
</gene>
<reference evidence="1 2" key="1">
    <citation type="journal article" date="2016" name="Nat. Commun.">
        <title>Thousands of microbial genomes shed light on interconnected biogeochemical processes in an aquifer system.</title>
        <authorList>
            <person name="Anantharaman K."/>
            <person name="Brown C.T."/>
            <person name="Hug L.A."/>
            <person name="Sharon I."/>
            <person name="Castelle C.J."/>
            <person name="Probst A.J."/>
            <person name="Thomas B.C."/>
            <person name="Singh A."/>
            <person name="Wilkins M.J."/>
            <person name="Karaoz U."/>
            <person name="Brodie E.L."/>
            <person name="Williams K.H."/>
            <person name="Hubbard S.S."/>
            <person name="Banfield J.F."/>
        </authorList>
    </citation>
    <scope>NUCLEOTIDE SEQUENCE [LARGE SCALE GENOMIC DNA]</scope>
</reference>